<proteinExistence type="predicted"/>
<protein>
    <submittedName>
        <fullName evidence="1">Uncharacterized protein</fullName>
    </submittedName>
</protein>
<comment type="caution">
    <text evidence="1">The sequence shown here is derived from an EMBL/GenBank/DDBJ whole genome shotgun (WGS) entry which is preliminary data.</text>
</comment>
<reference evidence="1 2" key="1">
    <citation type="submission" date="2019-03" db="EMBL/GenBank/DDBJ databases">
        <title>Genomic Encyclopedia of Type Strains, Phase IV (KMG-IV): sequencing the most valuable type-strain genomes for metagenomic binning, comparative biology and taxonomic classification.</title>
        <authorList>
            <person name="Goeker M."/>
        </authorList>
    </citation>
    <scope>NUCLEOTIDE SEQUENCE [LARGE SCALE GENOMIC DNA]</scope>
    <source>
        <strain evidence="1 2">DSM 1709</strain>
    </source>
</reference>
<evidence type="ECO:0000313" key="2">
    <source>
        <dbReference type="Proteomes" id="UP000295106"/>
    </source>
</evidence>
<dbReference type="EMBL" id="SLXD01000013">
    <property type="protein sequence ID" value="TCP00536.1"/>
    <property type="molecule type" value="Genomic_DNA"/>
</dbReference>
<name>A0A4R2MD49_RUBGE</name>
<evidence type="ECO:0000313" key="1">
    <source>
        <dbReference type="EMBL" id="TCP00536.1"/>
    </source>
</evidence>
<accession>A0A4R2MD49</accession>
<dbReference type="Proteomes" id="UP000295106">
    <property type="component" value="Unassembled WGS sequence"/>
</dbReference>
<sequence>MTPLPLPTPVAKRGYDVFIDYDRTLRQIEAELARLGIALGIDWADESRVRALAREVLEHWRSGGRPARVERQQLPRRTLYGLVGLLVLTMPCAPGAAQEPDTVRSSLARAFESIQGPA</sequence>
<gene>
    <name evidence="1" type="ORF">EV684_113167</name>
</gene>
<organism evidence="1 2">
    <name type="scientific">Rubrivivax gelatinosus</name>
    <name type="common">Rhodocyclus gelatinosus</name>
    <name type="synonym">Rhodopseudomonas gelatinosa</name>
    <dbReference type="NCBI Taxonomy" id="28068"/>
    <lineage>
        <taxon>Bacteria</taxon>
        <taxon>Pseudomonadati</taxon>
        <taxon>Pseudomonadota</taxon>
        <taxon>Betaproteobacteria</taxon>
        <taxon>Burkholderiales</taxon>
        <taxon>Sphaerotilaceae</taxon>
        <taxon>Rubrivivax</taxon>
    </lineage>
</organism>
<dbReference type="AlphaFoldDB" id="A0A4R2MD49"/>
<dbReference type="RefSeq" id="WP_207184684.1">
    <property type="nucleotide sequence ID" value="NZ_CP181386.1"/>
</dbReference>
<dbReference type="GeneID" id="99682782"/>